<proteinExistence type="predicted"/>
<comment type="caution">
    <text evidence="1">The sequence shown here is derived from an EMBL/GenBank/DDBJ whole genome shotgun (WGS) entry which is preliminary data.</text>
</comment>
<organism evidence="1">
    <name type="scientific">marine sediment metagenome</name>
    <dbReference type="NCBI Taxonomy" id="412755"/>
    <lineage>
        <taxon>unclassified sequences</taxon>
        <taxon>metagenomes</taxon>
        <taxon>ecological metagenomes</taxon>
    </lineage>
</organism>
<accession>A0A0F9Q967</accession>
<gene>
    <name evidence="1" type="ORF">LCGC14_1123300</name>
</gene>
<protein>
    <submittedName>
        <fullName evidence="1">Uncharacterized protein</fullName>
    </submittedName>
</protein>
<dbReference type="AlphaFoldDB" id="A0A0F9Q967"/>
<evidence type="ECO:0000313" key="1">
    <source>
        <dbReference type="EMBL" id="KKN01878.1"/>
    </source>
</evidence>
<reference evidence="1" key="1">
    <citation type="journal article" date="2015" name="Nature">
        <title>Complex archaea that bridge the gap between prokaryotes and eukaryotes.</title>
        <authorList>
            <person name="Spang A."/>
            <person name="Saw J.H."/>
            <person name="Jorgensen S.L."/>
            <person name="Zaremba-Niedzwiedzka K."/>
            <person name="Martijn J."/>
            <person name="Lind A.E."/>
            <person name="van Eijk R."/>
            <person name="Schleper C."/>
            <person name="Guy L."/>
            <person name="Ettema T.J."/>
        </authorList>
    </citation>
    <scope>NUCLEOTIDE SEQUENCE</scope>
</reference>
<sequence>MLIIPRRDRDQLALDIKSLIVELKDKVEGLPDPDPWSFSDMSTKTMFEYERALLGSLKAMKGFM</sequence>
<name>A0A0F9Q967_9ZZZZ</name>
<dbReference type="EMBL" id="LAZR01005212">
    <property type="protein sequence ID" value="KKN01878.1"/>
    <property type="molecule type" value="Genomic_DNA"/>
</dbReference>